<dbReference type="Proteomes" id="UP000321635">
    <property type="component" value="Unassembled WGS sequence"/>
</dbReference>
<proteinExistence type="predicted"/>
<organism evidence="1 2">
    <name type="scientific">Acetobacter nitrogenifigens DSM 23921 = NBRC 105050</name>
    <dbReference type="NCBI Taxonomy" id="1120919"/>
    <lineage>
        <taxon>Bacteria</taxon>
        <taxon>Pseudomonadati</taxon>
        <taxon>Pseudomonadota</taxon>
        <taxon>Alphaproteobacteria</taxon>
        <taxon>Acetobacterales</taxon>
        <taxon>Acetobacteraceae</taxon>
        <taxon>Acetobacter</taxon>
    </lineage>
</organism>
<evidence type="ECO:0000313" key="2">
    <source>
        <dbReference type="Proteomes" id="UP000321635"/>
    </source>
</evidence>
<dbReference type="EMBL" id="BJYF01000040">
    <property type="protein sequence ID" value="GEN61509.1"/>
    <property type="molecule type" value="Genomic_DNA"/>
</dbReference>
<dbReference type="AlphaFoldDB" id="A0A511XEY3"/>
<comment type="caution">
    <text evidence="1">The sequence shown here is derived from an EMBL/GenBank/DDBJ whole genome shotgun (WGS) entry which is preliminary data.</text>
</comment>
<keyword evidence="2" id="KW-1185">Reference proteome</keyword>
<dbReference type="RefSeq" id="WP_026399003.1">
    <property type="nucleotide sequence ID" value="NZ_AUBI01000025.1"/>
</dbReference>
<dbReference type="STRING" id="1120919.GCA_000429165_03575"/>
<protein>
    <submittedName>
        <fullName evidence="1">Uncharacterized protein</fullName>
    </submittedName>
</protein>
<gene>
    <name evidence="1" type="ORF">ANI02nite_33930</name>
</gene>
<name>A0A511XEY3_9PROT</name>
<sequence length="62" mass="7133">MPTPRKFGARPRKHPYSIPRRELDPAALRASHRVPADLGRQVRTSSGMTIIRVGRMRRMRAL</sequence>
<accession>A0A511XEY3</accession>
<evidence type="ECO:0000313" key="1">
    <source>
        <dbReference type="EMBL" id="GEN61509.1"/>
    </source>
</evidence>
<reference evidence="1 2" key="1">
    <citation type="submission" date="2019-07" db="EMBL/GenBank/DDBJ databases">
        <title>Whole genome shotgun sequence of Acetobacter nitrogenifigens NBRC 105050.</title>
        <authorList>
            <person name="Hosoyama A."/>
            <person name="Uohara A."/>
            <person name="Ohji S."/>
            <person name="Ichikawa N."/>
        </authorList>
    </citation>
    <scope>NUCLEOTIDE SEQUENCE [LARGE SCALE GENOMIC DNA]</scope>
    <source>
        <strain evidence="1 2">NBRC 105050</strain>
    </source>
</reference>